<dbReference type="InterPro" id="IPR016300">
    <property type="entry name" value="ATPase_ArsA/GET3"/>
</dbReference>
<sequence length="405" mass="43273">MSRLHVVSGKGGTGKTTVAAALALALAAEGKRALLVEVEGRQGIAQLFETEALPYEERKIAVAPGGGEVYALAIDAERALLDYLHMFYKLGTAGRALRKIGAIDFATTIAPGLRDVLLTGKACEAVRRKDRNGRFAYDYVVMDAPPTGRVTRFLNVNDEVAGLARIGPIHNQAQAVMRVLKSPETAVHFVTLLEEMPVQETRDGVAELRAAGLPVGGVVVNMVRPQVLDEQAVDAAAHSRRPDVVRALEYALERTGSGGARRTGRGEPLVEPLLQEAREHTERLALERRVRADVAGLGLPTYELPLQGDGMDLAGLYRMARALRHQWTQAQAPAQTQRQPQETPQGQRAQPGQQSPPVPRDRRHADGTPGGGAPGPDADGAHGARTGAAAAHDTTTDTHGSTTKE</sequence>
<dbReference type="Gene3D" id="3.40.50.300">
    <property type="entry name" value="P-loop containing nucleotide triphosphate hydrolases"/>
    <property type="match status" value="1"/>
</dbReference>
<dbReference type="Pfam" id="PF02374">
    <property type="entry name" value="ArsA_ATPase"/>
    <property type="match status" value="1"/>
</dbReference>
<evidence type="ECO:0000313" key="4">
    <source>
        <dbReference type="Proteomes" id="UP001500886"/>
    </source>
</evidence>
<name>A0ABN3TJW8_9ACTN</name>
<dbReference type="PANTHER" id="PTHR10803:SF31">
    <property type="entry name" value="ATPASE RV3679-RELATED"/>
    <property type="match status" value="1"/>
</dbReference>
<accession>A0ABN3TJW8</accession>
<comment type="caution">
    <text evidence="3">The sequence shown here is derived from an EMBL/GenBank/DDBJ whole genome shotgun (WGS) entry which is preliminary data.</text>
</comment>
<feature type="region of interest" description="Disordered" evidence="1">
    <location>
        <begin position="328"/>
        <end position="405"/>
    </location>
</feature>
<protein>
    <submittedName>
        <fullName evidence="3">ArsA-related P-loop ATPase</fullName>
    </submittedName>
</protein>
<keyword evidence="4" id="KW-1185">Reference proteome</keyword>
<feature type="compositionally biased region" description="Low complexity" evidence="1">
    <location>
        <begin position="375"/>
        <end position="405"/>
    </location>
</feature>
<dbReference type="InterPro" id="IPR027417">
    <property type="entry name" value="P-loop_NTPase"/>
</dbReference>
<proteinExistence type="predicted"/>
<feature type="domain" description="ArsA/GET3 Anion-transporting ATPase-like" evidence="2">
    <location>
        <begin position="5"/>
        <end position="180"/>
    </location>
</feature>
<dbReference type="Proteomes" id="UP001500886">
    <property type="component" value="Unassembled WGS sequence"/>
</dbReference>
<dbReference type="SUPFAM" id="SSF52540">
    <property type="entry name" value="P-loop containing nucleoside triphosphate hydrolases"/>
    <property type="match status" value="1"/>
</dbReference>
<dbReference type="InterPro" id="IPR025723">
    <property type="entry name" value="ArsA/GET3_ATPase-like"/>
</dbReference>
<evidence type="ECO:0000256" key="1">
    <source>
        <dbReference type="SAM" id="MobiDB-lite"/>
    </source>
</evidence>
<evidence type="ECO:0000259" key="2">
    <source>
        <dbReference type="Pfam" id="PF02374"/>
    </source>
</evidence>
<feature type="compositionally biased region" description="Low complexity" evidence="1">
    <location>
        <begin position="328"/>
        <end position="347"/>
    </location>
</feature>
<organism evidence="3 4">
    <name type="scientific">Streptomyces luteosporeus</name>
    <dbReference type="NCBI Taxonomy" id="173856"/>
    <lineage>
        <taxon>Bacteria</taxon>
        <taxon>Bacillati</taxon>
        <taxon>Actinomycetota</taxon>
        <taxon>Actinomycetes</taxon>
        <taxon>Kitasatosporales</taxon>
        <taxon>Streptomycetaceae</taxon>
        <taxon>Streptomyces</taxon>
    </lineage>
</organism>
<reference evidence="3 4" key="1">
    <citation type="journal article" date="2019" name="Int. J. Syst. Evol. Microbiol.">
        <title>The Global Catalogue of Microorganisms (GCM) 10K type strain sequencing project: providing services to taxonomists for standard genome sequencing and annotation.</title>
        <authorList>
            <consortium name="The Broad Institute Genomics Platform"/>
            <consortium name="The Broad Institute Genome Sequencing Center for Infectious Disease"/>
            <person name="Wu L."/>
            <person name="Ma J."/>
        </authorList>
    </citation>
    <scope>NUCLEOTIDE SEQUENCE [LARGE SCALE GENOMIC DNA]</scope>
    <source>
        <strain evidence="3 4">JCM 4542</strain>
    </source>
</reference>
<gene>
    <name evidence="3" type="ORF">GCM10010315_07640</name>
</gene>
<evidence type="ECO:0000313" key="3">
    <source>
        <dbReference type="EMBL" id="GAA2709503.1"/>
    </source>
</evidence>
<dbReference type="PANTHER" id="PTHR10803">
    <property type="entry name" value="ARSENICAL PUMP-DRIVING ATPASE ARSENITE-TRANSLOCATING ATPASE"/>
    <property type="match status" value="1"/>
</dbReference>
<dbReference type="EMBL" id="BAAASL010000002">
    <property type="protein sequence ID" value="GAA2709503.1"/>
    <property type="molecule type" value="Genomic_DNA"/>
</dbReference>